<dbReference type="RefSeq" id="WP_069910691.1">
    <property type="nucleotide sequence ID" value="NZ_LAJE02000235.1"/>
</dbReference>
<evidence type="ECO:0008006" key="3">
    <source>
        <dbReference type="Google" id="ProtNLM"/>
    </source>
</evidence>
<comment type="caution">
    <text evidence="1">The sequence shown here is derived from an EMBL/GenBank/DDBJ whole genome shotgun (WGS) entry which is preliminary data.</text>
</comment>
<keyword evidence="2" id="KW-1185">Reference proteome</keyword>
<sequence length="259" mass="27995">MAVAEDQFAIVSAEQRPDLVPAFAALAAPVWPAFIDGDTVVIDHWDRLFEAALSRFQFVVLRTAPSGAEQVVATSNSIPFAWAQPEDDSSLPDAGWDAALAAGVDAIASGAKPNALSALSIVVAPELRGSDLAERLLRNMKACANLNGLGALVAPVRPTRKPAYPLTSFEDYLSWTTHDGAPFDPWVRKHWQLGARIVKVAPRSMTVVAPLSQWTEWTGLRFPVSGRYHLPGGLAPLVADRLAGTGLYEEPNVWMRHPL</sequence>
<organism evidence="1 2">
    <name type="scientific">Devosia insulae DS-56</name>
    <dbReference type="NCBI Taxonomy" id="1116389"/>
    <lineage>
        <taxon>Bacteria</taxon>
        <taxon>Pseudomonadati</taxon>
        <taxon>Pseudomonadota</taxon>
        <taxon>Alphaproteobacteria</taxon>
        <taxon>Hyphomicrobiales</taxon>
        <taxon>Devosiaceae</taxon>
        <taxon>Devosia</taxon>
    </lineage>
</organism>
<protein>
    <recommendedName>
        <fullName evidence="3">Transferase</fullName>
    </recommendedName>
</protein>
<dbReference type="OrthoDB" id="342444at2"/>
<evidence type="ECO:0000313" key="2">
    <source>
        <dbReference type="Proteomes" id="UP000095463"/>
    </source>
</evidence>
<gene>
    <name evidence="1" type="ORF">VW23_001330</name>
</gene>
<dbReference type="Gene3D" id="3.40.630.30">
    <property type="match status" value="1"/>
</dbReference>
<evidence type="ECO:0000313" key="1">
    <source>
        <dbReference type="EMBL" id="OEO30058.1"/>
    </source>
</evidence>
<reference evidence="1 2" key="1">
    <citation type="journal article" date="2015" name="Genome Announc.">
        <title>Genome Assemblies of Three Soil-Associated Devosia species: D. insulae, D. limi, and D. soli.</title>
        <authorList>
            <person name="Hassan Y.I."/>
            <person name="Lepp D."/>
            <person name="Zhou T."/>
        </authorList>
    </citation>
    <scope>NUCLEOTIDE SEQUENCE [LARGE SCALE GENOMIC DNA]</scope>
    <source>
        <strain evidence="1 2">DS-56</strain>
    </source>
</reference>
<dbReference type="EMBL" id="LAJE02000235">
    <property type="protein sequence ID" value="OEO30058.1"/>
    <property type="molecule type" value="Genomic_DNA"/>
</dbReference>
<proteinExistence type="predicted"/>
<dbReference type="Proteomes" id="UP000095463">
    <property type="component" value="Unassembled WGS sequence"/>
</dbReference>
<name>A0A1E5XN89_9HYPH</name>
<accession>A0A1E5XN89</accession>
<dbReference type="AlphaFoldDB" id="A0A1E5XN89"/>